<keyword evidence="4" id="KW-0804">Transcription</keyword>
<dbReference type="GO" id="GO:0043565">
    <property type="term" value="F:sequence-specific DNA binding"/>
    <property type="evidence" value="ECO:0007669"/>
    <property type="project" value="InterPro"/>
</dbReference>
<dbReference type="FunFam" id="1.10.10.60:FF:000132">
    <property type="entry name" value="AraC family transcriptional regulator"/>
    <property type="match status" value="1"/>
</dbReference>
<accession>E3IUC7</accession>
<keyword evidence="2" id="KW-0805">Transcription regulation</keyword>
<dbReference type="OrthoDB" id="2039152at2"/>
<name>E3IUC7_PSEI1</name>
<evidence type="ECO:0000256" key="6">
    <source>
        <dbReference type="ARBA" id="ARBA00079449"/>
    </source>
</evidence>
<evidence type="ECO:0000259" key="7">
    <source>
        <dbReference type="PROSITE" id="PS01124"/>
    </source>
</evidence>
<dbReference type="PANTHER" id="PTHR11019">
    <property type="entry name" value="HTH-TYPE TRANSCRIPTIONAL REGULATOR NIMR"/>
    <property type="match status" value="1"/>
</dbReference>
<dbReference type="InParanoid" id="E3IUC7"/>
<proteinExistence type="predicted"/>
<dbReference type="Pfam" id="PF12833">
    <property type="entry name" value="HTH_18"/>
    <property type="match status" value="1"/>
</dbReference>
<evidence type="ECO:0000256" key="1">
    <source>
        <dbReference type="ARBA" id="ARBA00022491"/>
    </source>
</evidence>
<dbReference type="GO" id="GO:0003700">
    <property type="term" value="F:DNA-binding transcription factor activity"/>
    <property type="evidence" value="ECO:0007669"/>
    <property type="project" value="InterPro"/>
</dbReference>
<dbReference type="STRING" id="298654.FraEuI1c_4470"/>
<keyword evidence="3" id="KW-0238">DNA-binding</keyword>
<dbReference type="HOGENOM" id="CLU_000445_87_2_11"/>
<evidence type="ECO:0000313" key="9">
    <source>
        <dbReference type="Proteomes" id="UP000002484"/>
    </source>
</evidence>
<evidence type="ECO:0000313" key="8">
    <source>
        <dbReference type="EMBL" id="ADP82464.1"/>
    </source>
</evidence>
<organism evidence="8 9">
    <name type="scientific">Pseudofrankia inefficax (strain DSM 45817 / CECT 9037 / DDB 130130 / EuI1c)</name>
    <name type="common">Frankia inefficax</name>
    <dbReference type="NCBI Taxonomy" id="298654"/>
    <lineage>
        <taxon>Bacteria</taxon>
        <taxon>Bacillati</taxon>
        <taxon>Actinomycetota</taxon>
        <taxon>Actinomycetes</taxon>
        <taxon>Frankiales</taxon>
        <taxon>Frankiaceae</taxon>
        <taxon>Pseudofrankia</taxon>
    </lineage>
</organism>
<gene>
    <name evidence="8" type="ordered locus">FraEuI1c_4470</name>
</gene>
<dbReference type="InterPro" id="IPR009057">
    <property type="entry name" value="Homeodomain-like_sf"/>
</dbReference>
<dbReference type="KEGG" id="fri:FraEuI1c_4470"/>
<dbReference type="PROSITE" id="PS01124">
    <property type="entry name" value="HTH_ARAC_FAMILY_2"/>
    <property type="match status" value="1"/>
</dbReference>
<dbReference type="SUPFAM" id="SSF51182">
    <property type="entry name" value="RmlC-like cupins"/>
    <property type="match status" value="1"/>
</dbReference>
<dbReference type="InterPro" id="IPR020449">
    <property type="entry name" value="Tscrpt_reg_AraC-type_HTH"/>
</dbReference>
<dbReference type="PANTHER" id="PTHR11019:SF199">
    <property type="entry name" value="HTH-TYPE TRANSCRIPTIONAL REGULATOR NIMR"/>
    <property type="match status" value="1"/>
</dbReference>
<dbReference type="Proteomes" id="UP000002484">
    <property type="component" value="Chromosome"/>
</dbReference>
<dbReference type="InterPro" id="IPR018060">
    <property type="entry name" value="HTH_AraC"/>
</dbReference>
<evidence type="ECO:0000256" key="4">
    <source>
        <dbReference type="ARBA" id="ARBA00023163"/>
    </source>
</evidence>
<keyword evidence="1" id="KW-0678">Repressor</keyword>
<dbReference type="eggNOG" id="COG2207">
    <property type="taxonomic scope" value="Bacteria"/>
</dbReference>
<sequence length="247" mass="27065">MDRLYLAGPTRLRLAAQERVDWHDHAEHQLAYPGSGVLRVTTALGSWVVPPLRAVWLPAELPHAHRAYGPTQMHSLWFGAHDDPFGARTPTVVAVSDLLREIIRALTDPAVREADRADLTRVLLRGLRPVAAPSLHLPQPTDDRLAGITEALRRDPADPRTLAELGATVGAGERTLSRLFRAETGMTFPQWRAQLRLHHGMALLATGEQVTTVALTCGYSTPSSFTAAFHAAFGVTPTRYARDSRPS</sequence>
<reference evidence="8 9" key="1">
    <citation type="submission" date="2010-10" db="EMBL/GenBank/DDBJ databases">
        <title>Complete sequence of Frankia sp. EuI1c.</title>
        <authorList>
            <consortium name="US DOE Joint Genome Institute"/>
            <person name="Lucas S."/>
            <person name="Copeland A."/>
            <person name="Lapidus A."/>
            <person name="Cheng J.-F."/>
            <person name="Bruce D."/>
            <person name="Goodwin L."/>
            <person name="Pitluck S."/>
            <person name="Chertkov O."/>
            <person name="Detter J.C."/>
            <person name="Han C."/>
            <person name="Tapia R."/>
            <person name="Land M."/>
            <person name="Hauser L."/>
            <person name="Jeffries C."/>
            <person name="Kyrpides N."/>
            <person name="Ivanova N."/>
            <person name="Mikhailova N."/>
            <person name="Beauchemin N."/>
            <person name="Sen A."/>
            <person name="Sur S.A."/>
            <person name="Gtari M."/>
            <person name="Wall L."/>
            <person name="Tisa L."/>
            <person name="Woyke T."/>
        </authorList>
    </citation>
    <scope>NUCLEOTIDE SEQUENCE [LARGE SCALE GENOMIC DNA]</scope>
    <source>
        <strain evidence="9">DSM 45817 / CECT 9037 / EuI1c</strain>
    </source>
</reference>
<dbReference type="AlphaFoldDB" id="E3IUC7"/>
<evidence type="ECO:0000256" key="5">
    <source>
        <dbReference type="ARBA" id="ARBA00074140"/>
    </source>
</evidence>
<dbReference type="EMBL" id="CP002299">
    <property type="protein sequence ID" value="ADP82464.1"/>
    <property type="molecule type" value="Genomic_DNA"/>
</dbReference>
<dbReference type="Gene3D" id="1.10.10.60">
    <property type="entry name" value="Homeodomain-like"/>
    <property type="match status" value="2"/>
</dbReference>
<dbReference type="SMART" id="SM00342">
    <property type="entry name" value="HTH_ARAC"/>
    <property type="match status" value="1"/>
</dbReference>
<dbReference type="CDD" id="cd06124">
    <property type="entry name" value="cupin_NimR-like_N"/>
    <property type="match status" value="1"/>
</dbReference>
<evidence type="ECO:0000256" key="3">
    <source>
        <dbReference type="ARBA" id="ARBA00023125"/>
    </source>
</evidence>
<dbReference type="SUPFAM" id="SSF46689">
    <property type="entry name" value="Homeodomain-like"/>
    <property type="match status" value="1"/>
</dbReference>
<dbReference type="Gene3D" id="2.60.120.10">
    <property type="entry name" value="Jelly Rolls"/>
    <property type="match status" value="1"/>
</dbReference>
<protein>
    <recommendedName>
        <fullName evidence="5">HTH-type transcriptional regulator RipA</fullName>
    </recommendedName>
    <alternativeName>
        <fullName evidence="6">Repressor of iron proteins A</fullName>
    </alternativeName>
</protein>
<feature type="domain" description="HTH araC/xylS-type" evidence="7">
    <location>
        <begin position="146"/>
        <end position="243"/>
    </location>
</feature>
<dbReference type="InterPro" id="IPR014710">
    <property type="entry name" value="RmlC-like_jellyroll"/>
</dbReference>
<dbReference type="PRINTS" id="PR00032">
    <property type="entry name" value="HTHARAC"/>
</dbReference>
<dbReference type="InterPro" id="IPR011051">
    <property type="entry name" value="RmlC_Cupin_sf"/>
</dbReference>
<dbReference type="RefSeq" id="WP_013425582.1">
    <property type="nucleotide sequence ID" value="NC_014666.1"/>
</dbReference>
<keyword evidence="9" id="KW-1185">Reference proteome</keyword>
<dbReference type="FunCoup" id="E3IUC7">
    <property type="interactions" value="22"/>
</dbReference>
<evidence type="ECO:0000256" key="2">
    <source>
        <dbReference type="ARBA" id="ARBA00023015"/>
    </source>
</evidence>